<dbReference type="EMBL" id="AZFT01000053">
    <property type="protein sequence ID" value="KRL84228.1"/>
    <property type="molecule type" value="Genomic_DNA"/>
</dbReference>
<dbReference type="CDD" id="cd00841">
    <property type="entry name" value="MPP_YfcE"/>
    <property type="match status" value="1"/>
</dbReference>
<feature type="domain" description="Calcineurin-like phosphoesterase" evidence="3">
    <location>
        <begin position="1"/>
        <end position="145"/>
    </location>
</feature>
<dbReference type="GO" id="GO:0046872">
    <property type="term" value="F:metal ion binding"/>
    <property type="evidence" value="ECO:0007669"/>
    <property type="project" value="UniProtKB-KW"/>
</dbReference>
<organism evidence="4 5">
    <name type="scientific">Ligilactobacillus apodemi DSM 16634 = JCM 16172</name>
    <dbReference type="NCBI Taxonomy" id="1423724"/>
    <lineage>
        <taxon>Bacteria</taxon>
        <taxon>Bacillati</taxon>
        <taxon>Bacillota</taxon>
        <taxon>Bacilli</taxon>
        <taxon>Lactobacillales</taxon>
        <taxon>Lactobacillaceae</taxon>
        <taxon>Ligilactobacillus</taxon>
    </lineage>
</organism>
<dbReference type="Gene3D" id="3.60.21.10">
    <property type="match status" value="1"/>
</dbReference>
<dbReference type="PATRIC" id="fig|1423724.4.peg.1579"/>
<dbReference type="GO" id="GO:0016787">
    <property type="term" value="F:hydrolase activity"/>
    <property type="evidence" value="ECO:0007669"/>
    <property type="project" value="UniProtKB-UniRule"/>
</dbReference>
<dbReference type="PANTHER" id="PTHR11124">
    <property type="entry name" value="VACUOLAR SORTING PROTEIN VPS29"/>
    <property type="match status" value="1"/>
</dbReference>
<dbReference type="SUPFAM" id="SSF56300">
    <property type="entry name" value="Metallo-dependent phosphatases"/>
    <property type="match status" value="1"/>
</dbReference>
<dbReference type="AlphaFoldDB" id="A0A0R1TVJ7"/>
<evidence type="ECO:0000313" key="5">
    <source>
        <dbReference type="Proteomes" id="UP000051324"/>
    </source>
</evidence>
<gene>
    <name evidence="4" type="ORF">FC32_GL001512</name>
</gene>
<dbReference type="Proteomes" id="UP000051324">
    <property type="component" value="Unassembled WGS sequence"/>
</dbReference>
<evidence type="ECO:0000313" key="4">
    <source>
        <dbReference type="EMBL" id="KRL84228.1"/>
    </source>
</evidence>
<keyword evidence="5" id="KW-1185">Reference proteome</keyword>
<dbReference type="InterPro" id="IPR029052">
    <property type="entry name" value="Metallo-depent_PP-like"/>
</dbReference>
<comment type="cofactor">
    <cofactor evidence="2">
        <name>a divalent metal cation</name>
        <dbReference type="ChEBI" id="CHEBI:60240"/>
    </cofactor>
</comment>
<comment type="caution">
    <text evidence="4">The sequence shown here is derived from an EMBL/GenBank/DDBJ whole genome shotgun (WGS) entry which is preliminary data.</text>
</comment>
<dbReference type="STRING" id="1423724.FC32_GL001512"/>
<proteinExistence type="inferred from homology"/>
<dbReference type="eggNOG" id="COG0622">
    <property type="taxonomic scope" value="Bacteria"/>
</dbReference>
<dbReference type="InterPro" id="IPR024654">
    <property type="entry name" value="Calcineurin-like_PHP_lpxH"/>
</dbReference>
<reference evidence="4 5" key="1">
    <citation type="journal article" date="2015" name="Genome Announc.">
        <title>Expanding the biotechnology potential of lactobacilli through comparative genomics of 213 strains and associated genera.</title>
        <authorList>
            <person name="Sun Z."/>
            <person name="Harris H.M."/>
            <person name="McCann A."/>
            <person name="Guo C."/>
            <person name="Argimon S."/>
            <person name="Zhang W."/>
            <person name="Yang X."/>
            <person name="Jeffery I.B."/>
            <person name="Cooney J.C."/>
            <person name="Kagawa T.F."/>
            <person name="Liu W."/>
            <person name="Song Y."/>
            <person name="Salvetti E."/>
            <person name="Wrobel A."/>
            <person name="Rasinkangas P."/>
            <person name="Parkhill J."/>
            <person name="Rea M.C."/>
            <person name="O'Sullivan O."/>
            <person name="Ritari J."/>
            <person name="Douillard F.P."/>
            <person name="Paul Ross R."/>
            <person name="Yang R."/>
            <person name="Briner A.E."/>
            <person name="Felis G.E."/>
            <person name="de Vos W.M."/>
            <person name="Barrangou R."/>
            <person name="Klaenhammer T.R."/>
            <person name="Caufield P.W."/>
            <person name="Cui Y."/>
            <person name="Zhang H."/>
            <person name="O'Toole P.W."/>
        </authorList>
    </citation>
    <scope>NUCLEOTIDE SEQUENCE [LARGE SCALE GENOMIC DNA]</scope>
    <source>
        <strain evidence="4 5">DSM 16634</strain>
    </source>
</reference>
<dbReference type="InterPro" id="IPR000979">
    <property type="entry name" value="Phosphodiesterase_MJ0936/Vps29"/>
</dbReference>
<protein>
    <recommendedName>
        <fullName evidence="2">Phosphoesterase</fullName>
        <ecNumber evidence="2">3.1.4.-</ecNumber>
    </recommendedName>
</protein>
<evidence type="ECO:0000259" key="3">
    <source>
        <dbReference type="Pfam" id="PF12850"/>
    </source>
</evidence>
<dbReference type="RefSeq" id="WP_025086801.1">
    <property type="nucleotide sequence ID" value="NZ_AZFT01000053.1"/>
</dbReference>
<accession>A0A0R1TVJ7</accession>
<dbReference type="NCBIfam" id="TIGR00040">
    <property type="entry name" value="yfcE"/>
    <property type="match status" value="1"/>
</dbReference>
<comment type="similarity">
    <text evidence="1 2">Belongs to the metallophosphoesterase superfamily. YfcE family.</text>
</comment>
<dbReference type="InterPro" id="IPR041802">
    <property type="entry name" value="MPP_YfcE"/>
</dbReference>
<keyword evidence="2" id="KW-0479">Metal-binding</keyword>
<evidence type="ECO:0000256" key="1">
    <source>
        <dbReference type="ARBA" id="ARBA00008950"/>
    </source>
</evidence>
<dbReference type="Pfam" id="PF12850">
    <property type="entry name" value="Metallophos_2"/>
    <property type="match status" value="1"/>
</dbReference>
<dbReference type="EC" id="3.1.4.-" evidence="2"/>
<name>A0A0R1TVJ7_9LACO</name>
<evidence type="ECO:0000256" key="2">
    <source>
        <dbReference type="RuleBase" id="RU362039"/>
    </source>
</evidence>
<dbReference type="OrthoDB" id="9800565at2"/>
<sequence length="173" mass="19311">MKYLVVSDSHGDKEILEKLIANYAGKVDAMFHCGDSELAYDDEVFTHFNVVSGNCDYDQNLKTEQFFTIGTDKILLVHGHLLGVGFGLNSLQLEMQEYGANMAFFGHTHQLGVEKVADRLILNPGSISYPRGKYQAIGGTYALVESLPTQINVQFYNRDLEPIPELQVTFDGK</sequence>